<keyword evidence="1" id="KW-0645">Protease</keyword>
<dbReference type="RefSeq" id="WP_235312634.1">
    <property type="nucleotide sequence ID" value="NZ_JAKGAS010000005.1"/>
</dbReference>
<dbReference type="Pfam" id="PF13975">
    <property type="entry name" value="gag-asp_proteas"/>
    <property type="match status" value="1"/>
</dbReference>
<comment type="caution">
    <text evidence="1">The sequence shown here is derived from an EMBL/GenBank/DDBJ whole genome shotgun (WGS) entry which is preliminary data.</text>
</comment>
<accession>A0ABS9D9L3</accession>
<keyword evidence="1" id="KW-0378">Hydrolase</keyword>
<dbReference type="SUPFAM" id="SSF50630">
    <property type="entry name" value="Acid proteases"/>
    <property type="match status" value="1"/>
</dbReference>
<organism evidence="1 2">
    <name type="scientific">Paraglaciecola algarum</name>
    <dbReference type="NCBI Taxonomy" id="3050085"/>
    <lineage>
        <taxon>Bacteria</taxon>
        <taxon>Pseudomonadati</taxon>
        <taxon>Pseudomonadota</taxon>
        <taxon>Gammaproteobacteria</taxon>
        <taxon>Alteromonadales</taxon>
        <taxon>Alteromonadaceae</taxon>
        <taxon>Paraglaciecola</taxon>
    </lineage>
</organism>
<dbReference type="EC" id="3.4.23.-" evidence="1"/>
<sequence length="167" mass="18326">MKQAKLGKGMIIIAWVIGLGLLTLLFDEQLAKQLNPNAEPISSSQFGVAEVKLKQNRAGHYVSGGAINDQPVVFMLDTGATQVSIPMHLAEQLSLQKGNSSWVQTANGRVQVFQTRIQRLTIGEIQLTDIAAHLNPAMHDGQILLGMSALKQLEFTQRGEWLTLRNL</sequence>
<dbReference type="NCBIfam" id="TIGR02281">
    <property type="entry name" value="clan_AA_DTGA"/>
    <property type="match status" value="1"/>
</dbReference>
<dbReference type="InterPro" id="IPR034122">
    <property type="entry name" value="Retropepsin-like_bacterial"/>
</dbReference>
<evidence type="ECO:0000313" key="2">
    <source>
        <dbReference type="Proteomes" id="UP001521137"/>
    </source>
</evidence>
<gene>
    <name evidence="1" type="ORF">L0668_11235</name>
</gene>
<dbReference type="GO" id="GO:0008233">
    <property type="term" value="F:peptidase activity"/>
    <property type="evidence" value="ECO:0007669"/>
    <property type="project" value="UniProtKB-KW"/>
</dbReference>
<dbReference type="InterPro" id="IPR021109">
    <property type="entry name" value="Peptidase_aspartic_dom_sf"/>
</dbReference>
<reference evidence="1 2" key="1">
    <citation type="submission" date="2022-01" db="EMBL/GenBank/DDBJ databases">
        <title>Paraglaciecola sp. G1-23.</title>
        <authorList>
            <person name="Jin M.S."/>
            <person name="Han D.M."/>
            <person name="Kim H.M."/>
            <person name="Jeon C.O."/>
        </authorList>
    </citation>
    <scope>NUCLEOTIDE SEQUENCE [LARGE SCALE GENOMIC DNA]</scope>
    <source>
        <strain evidence="1 2">G1-23</strain>
    </source>
</reference>
<dbReference type="GO" id="GO:0006508">
    <property type="term" value="P:proteolysis"/>
    <property type="evidence" value="ECO:0007669"/>
    <property type="project" value="UniProtKB-KW"/>
</dbReference>
<dbReference type="CDD" id="cd05483">
    <property type="entry name" value="retropepsin_like_bacteria"/>
    <property type="match status" value="1"/>
</dbReference>
<dbReference type="Proteomes" id="UP001521137">
    <property type="component" value="Unassembled WGS sequence"/>
</dbReference>
<keyword evidence="2" id="KW-1185">Reference proteome</keyword>
<dbReference type="EMBL" id="JAKGAS010000005">
    <property type="protein sequence ID" value="MCF2948682.1"/>
    <property type="molecule type" value="Genomic_DNA"/>
</dbReference>
<dbReference type="InterPro" id="IPR011969">
    <property type="entry name" value="Clan_AA_Asp_peptidase_C"/>
</dbReference>
<protein>
    <submittedName>
        <fullName evidence="1">TIGR02281 family clan AA aspartic protease</fullName>
        <ecNumber evidence="1">3.4.23.-</ecNumber>
    </submittedName>
</protein>
<proteinExistence type="predicted"/>
<name>A0ABS9D9L3_9ALTE</name>
<evidence type="ECO:0000313" key="1">
    <source>
        <dbReference type="EMBL" id="MCF2948682.1"/>
    </source>
</evidence>
<dbReference type="Gene3D" id="2.40.70.10">
    <property type="entry name" value="Acid Proteases"/>
    <property type="match status" value="1"/>
</dbReference>